<dbReference type="RefSeq" id="WP_021681359.1">
    <property type="nucleotide sequence ID" value="NZ_KI260345.1"/>
</dbReference>
<reference evidence="1 2" key="1">
    <citation type="submission" date="2013-07" db="EMBL/GenBank/DDBJ databases">
        <authorList>
            <person name="Weinstock G."/>
            <person name="Sodergren E."/>
            <person name="Wylie T."/>
            <person name="Fulton L."/>
            <person name="Fulton R."/>
            <person name="Fronick C."/>
            <person name="O'Laughlin M."/>
            <person name="Godfrey J."/>
            <person name="Miner T."/>
            <person name="Herter B."/>
            <person name="Appelbaum E."/>
            <person name="Cordes M."/>
            <person name="Lek S."/>
            <person name="Wollam A."/>
            <person name="Pepin K.H."/>
            <person name="Palsikar V.B."/>
            <person name="Mitreva M."/>
            <person name="Wilson R.K."/>
        </authorList>
    </citation>
    <scope>NUCLEOTIDE SEQUENCE [LARGE SCALE GENOMIC DNA]</scope>
    <source>
        <strain evidence="1 2">ATCC 27760</strain>
    </source>
</reference>
<gene>
    <name evidence="1" type="ORF">RUMCAL_03131</name>
</gene>
<comment type="caution">
    <text evidence="1">The sequence shown here is derived from an EMBL/GenBank/DDBJ whole genome shotgun (WGS) entry which is preliminary data.</text>
</comment>
<organism evidence="1 2">
    <name type="scientific">Ruminococcus callidus ATCC 27760</name>
    <dbReference type="NCBI Taxonomy" id="411473"/>
    <lineage>
        <taxon>Bacteria</taxon>
        <taxon>Bacillati</taxon>
        <taxon>Bacillota</taxon>
        <taxon>Clostridia</taxon>
        <taxon>Eubacteriales</taxon>
        <taxon>Oscillospiraceae</taxon>
        <taxon>Ruminococcus</taxon>
    </lineage>
</organism>
<proteinExistence type="predicted"/>
<dbReference type="PATRIC" id="fig|411473.3.peg.2628"/>
<evidence type="ECO:0000313" key="1">
    <source>
        <dbReference type="EMBL" id="ERJ88570.1"/>
    </source>
</evidence>
<dbReference type="STRING" id="411473.RUMCAL_03131"/>
<sequence>MPKNQQKQRGFQKVIVLWNVFKSRKTGSDFPLNRFSVCVNVFLWAKMHPKFFEMHPMTAKTPKKFALTAKLWKY</sequence>
<keyword evidence="2" id="KW-1185">Reference proteome</keyword>
<name>U2K910_9FIRM</name>
<dbReference type="HOGENOM" id="CLU_2685582_0_0_9"/>
<accession>U2K910</accession>
<evidence type="ECO:0000313" key="2">
    <source>
        <dbReference type="Proteomes" id="UP000016662"/>
    </source>
</evidence>
<dbReference type="AlphaFoldDB" id="U2K910"/>
<dbReference type="Proteomes" id="UP000016662">
    <property type="component" value="Unassembled WGS sequence"/>
</dbReference>
<dbReference type="EMBL" id="AWVF01000405">
    <property type="protein sequence ID" value="ERJ88570.1"/>
    <property type="molecule type" value="Genomic_DNA"/>
</dbReference>
<dbReference type="GeneID" id="93694568"/>
<protein>
    <submittedName>
        <fullName evidence="1">Uncharacterized protein</fullName>
    </submittedName>
</protein>